<evidence type="ECO:0000313" key="11">
    <source>
        <dbReference type="Proteomes" id="UP000219546"/>
    </source>
</evidence>
<dbReference type="GO" id="GO:0005576">
    <property type="term" value="C:extracellular region"/>
    <property type="evidence" value="ECO:0007669"/>
    <property type="project" value="UniProtKB-SubCell"/>
</dbReference>
<name>A0A285CZD7_9BACI</name>
<keyword evidence="6" id="KW-0975">Bacterial flagellum</keyword>
<feature type="domain" description="Flagellar hook-associated protein FlgK helical" evidence="9">
    <location>
        <begin position="102"/>
        <end position="349"/>
    </location>
</feature>
<protein>
    <recommendedName>
        <fullName evidence="4">Flagellar hook-associated protein 1</fullName>
    </recommendedName>
</protein>
<keyword evidence="10" id="KW-0966">Cell projection</keyword>
<feature type="domain" description="Flagellar basal-body/hook protein C-terminal" evidence="8">
    <location>
        <begin position="478"/>
        <end position="518"/>
    </location>
</feature>
<evidence type="ECO:0000256" key="5">
    <source>
        <dbReference type="ARBA" id="ARBA00022525"/>
    </source>
</evidence>
<dbReference type="AlphaFoldDB" id="A0A285CZD7"/>
<sequence>MPSTFHGLETAKRAMFTQQSALYTTGHNVANANTPGYSRQRVEFTQTEPYPSAAMNRPDYPGQLGSGVKAGSIQRIRESFLDVQYRGENSKVGYWGTKADALQKMEEILNEPSESGLSHTIDQFWQSLQDLAVNPTNAGARSVVRQRGIALAETFNYLSDSLNGIKTDLKTEIGIAKDKVNSLLDQISQVNAQIASVEPHGYLPNDLYDKRDLLIDELSSMVKINVDYVESGGDPAPGAMGQAVVKLANEAGGDMAVLVGPAGYNEIDITFGGPNGSVDFVKVGGKQIAFTDFDSQGQLKGLIEGFGYQDAAGLEAGTFPKMLAELDNLAFTFATEFNKVHAAGMGPNEIAAKTNSNINFFADNVDVNGAITSRDGFASRIGISQEILDSLDNIANAVQTNPGAPDGQAEADLGDMTNVLNLADVFNVDFDYGLNNEKASLRTYYESVIGDMAVESQEATRLSQNSGVLRQAVEERRMSASSVSLDEEMTNMIKFQHAYNAAARMITLTDEMLDKIINGMGTGGR</sequence>
<reference evidence="10 11" key="1">
    <citation type="submission" date="2017-08" db="EMBL/GenBank/DDBJ databases">
        <authorList>
            <person name="de Groot N.N."/>
        </authorList>
    </citation>
    <scope>NUCLEOTIDE SEQUENCE [LARGE SCALE GENOMIC DNA]</scope>
    <source>
        <strain evidence="10 11">JC228</strain>
    </source>
</reference>
<feature type="domain" description="Flagellar basal body rod protein N-terminal" evidence="7">
    <location>
        <begin position="8"/>
        <end position="37"/>
    </location>
</feature>
<dbReference type="OrthoDB" id="9802553at2"/>
<dbReference type="InterPro" id="IPR053927">
    <property type="entry name" value="FlgK_helical"/>
</dbReference>
<proteinExistence type="inferred from homology"/>
<dbReference type="Pfam" id="PF22638">
    <property type="entry name" value="FlgK_D1"/>
    <property type="match status" value="1"/>
</dbReference>
<evidence type="ECO:0000259" key="7">
    <source>
        <dbReference type="Pfam" id="PF00460"/>
    </source>
</evidence>
<keyword evidence="11" id="KW-1185">Reference proteome</keyword>
<evidence type="ECO:0000256" key="1">
    <source>
        <dbReference type="ARBA" id="ARBA00004365"/>
    </source>
</evidence>
<evidence type="ECO:0000256" key="6">
    <source>
        <dbReference type="ARBA" id="ARBA00023143"/>
    </source>
</evidence>
<dbReference type="SUPFAM" id="SSF64518">
    <property type="entry name" value="Phase 1 flagellin"/>
    <property type="match status" value="1"/>
</dbReference>
<dbReference type="Pfam" id="PF00460">
    <property type="entry name" value="Flg_bb_rod"/>
    <property type="match status" value="1"/>
</dbReference>
<keyword evidence="10" id="KW-0969">Cilium</keyword>
<organism evidence="10 11">
    <name type="scientific">Bacillus oleivorans</name>
    <dbReference type="NCBI Taxonomy" id="1448271"/>
    <lineage>
        <taxon>Bacteria</taxon>
        <taxon>Bacillati</taxon>
        <taxon>Bacillota</taxon>
        <taxon>Bacilli</taxon>
        <taxon>Bacillales</taxon>
        <taxon>Bacillaceae</taxon>
        <taxon>Bacillus</taxon>
    </lineage>
</organism>
<dbReference type="InterPro" id="IPR010930">
    <property type="entry name" value="Flg_bb/hook_C_dom"/>
</dbReference>
<keyword evidence="5" id="KW-0964">Secreted</keyword>
<comment type="similarity">
    <text evidence="3">Belongs to the flagella basal body rod proteins family.</text>
</comment>
<accession>A0A285CZD7</accession>
<dbReference type="NCBIfam" id="TIGR02492">
    <property type="entry name" value="flgK_ends"/>
    <property type="match status" value="1"/>
</dbReference>
<evidence type="ECO:0000256" key="2">
    <source>
        <dbReference type="ARBA" id="ARBA00004613"/>
    </source>
</evidence>
<evidence type="ECO:0000313" key="10">
    <source>
        <dbReference type="EMBL" id="SNX72924.1"/>
    </source>
</evidence>
<dbReference type="GO" id="GO:0044780">
    <property type="term" value="P:bacterial-type flagellum assembly"/>
    <property type="evidence" value="ECO:0007669"/>
    <property type="project" value="InterPro"/>
</dbReference>
<evidence type="ECO:0000256" key="3">
    <source>
        <dbReference type="ARBA" id="ARBA00009677"/>
    </source>
</evidence>
<evidence type="ECO:0000259" key="9">
    <source>
        <dbReference type="Pfam" id="PF22638"/>
    </source>
</evidence>
<gene>
    <name evidence="10" type="ORF">SAMN05877753_106252</name>
</gene>
<dbReference type="InterPro" id="IPR001444">
    <property type="entry name" value="Flag_bb_rod_N"/>
</dbReference>
<dbReference type="PANTHER" id="PTHR30033">
    <property type="entry name" value="FLAGELLAR HOOK-ASSOCIATED PROTEIN 1"/>
    <property type="match status" value="1"/>
</dbReference>
<dbReference type="Pfam" id="PF06429">
    <property type="entry name" value="Flg_bbr_C"/>
    <property type="match status" value="1"/>
</dbReference>
<keyword evidence="10" id="KW-0282">Flagellum</keyword>
<dbReference type="PANTHER" id="PTHR30033:SF1">
    <property type="entry name" value="FLAGELLAR HOOK-ASSOCIATED PROTEIN 1"/>
    <property type="match status" value="1"/>
</dbReference>
<comment type="subcellular location">
    <subcellularLocation>
        <location evidence="1">Bacterial flagellum</location>
    </subcellularLocation>
    <subcellularLocation>
        <location evidence="2">Secreted</location>
    </subcellularLocation>
</comment>
<dbReference type="GO" id="GO:0009424">
    <property type="term" value="C:bacterial-type flagellum hook"/>
    <property type="evidence" value="ECO:0007669"/>
    <property type="project" value="InterPro"/>
</dbReference>
<evidence type="ECO:0000259" key="8">
    <source>
        <dbReference type="Pfam" id="PF06429"/>
    </source>
</evidence>
<dbReference type="GO" id="GO:0005198">
    <property type="term" value="F:structural molecule activity"/>
    <property type="evidence" value="ECO:0007669"/>
    <property type="project" value="InterPro"/>
</dbReference>
<dbReference type="Proteomes" id="UP000219546">
    <property type="component" value="Unassembled WGS sequence"/>
</dbReference>
<evidence type="ECO:0000256" key="4">
    <source>
        <dbReference type="ARBA" id="ARBA00016244"/>
    </source>
</evidence>
<dbReference type="EMBL" id="OAOP01000006">
    <property type="protein sequence ID" value="SNX72924.1"/>
    <property type="molecule type" value="Genomic_DNA"/>
</dbReference>
<dbReference type="RefSeq" id="WP_097159403.1">
    <property type="nucleotide sequence ID" value="NZ_JBEPMQ010000005.1"/>
</dbReference>
<dbReference type="InterPro" id="IPR002371">
    <property type="entry name" value="FlgK"/>
</dbReference>